<keyword evidence="4" id="KW-1185">Reference proteome</keyword>
<evidence type="ECO:0000256" key="2">
    <source>
        <dbReference type="ARBA" id="ARBA00023002"/>
    </source>
</evidence>
<dbReference type="InterPro" id="IPR005399">
    <property type="entry name" value="K_chnl_volt-dep_bsu_KCNAB-rel"/>
</dbReference>
<protein>
    <submittedName>
        <fullName evidence="3">Uncharacterized protein</fullName>
    </submittedName>
</protein>
<evidence type="ECO:0000256" key="1">
    <source>
        <dbReference type="ARBA" id="ARBA00022857"/>
    </source>
</evidence>
<accession>A0ABR1AM61</accession>
<gene>
    <name evidence="3" type="ORF">RUM44_001939</name>
</gene>
<sequence>MNDYVFFLFSVAVPYSCRAPIASLDCMEEFTGTNEHLTMHAAPTKEALLTGFHNQTSLGIGANPVGRQGSVTPGLRYKNLGKSGLRVSNIGLGKLTEISDMKEKSTPEKCTLCCNKRRERH</sequence>
<reference evidence="3 4" key="1">
    <citation type="submission" date="2023-09" db="EMBL/GenBank/DDBJ databases">
        <title>Genomes of two closely related lineages of the louse Polyplax serrata with different host specificities.</title>
        <authorList>
            <person name="Martinu J."/>
            <person name="Tarabai H."/>
            <person name="Stefka J."/>
            <person name="Hypsa V."/>
        </authorList>
    </citation>
    <scope>NUCLEOTIDE SEQUENCE [LARGE SCALE GENOMIC DNA]</scope>
    <source>
        <strain evidence="3">98ZLc_SE</strain>
    </source>
</reference>
<dbReference type="PANTHER" id="PTHR43150">
    <property type="entry name" value="HYPERKINETIC, ISOFORM M"/>
    <property type="match status" value="1"/>
</dbReference>
<keyword evidence="2" id="KW-0560">Oxidoreductase</keyword>
<dbReference type="Proteomes" id="UP001359485">
    <property type="component" value="Unassembled WGS sequence"/>
</dbReference>
<comment type="caution">
    <text evidence="3">The sequence shown here is derived from an EMBL/GenBank/DDBJ whole genome shotgun (WGS) entry which is preliminary data.</text>
</comment>
<evidence type="ECO:0000313" key="3">
    <source>
        <dbReference type="EMBL" id="KAK6622132.1"/>
    </source>
</evidence>
<dbReference type="PANTHER" id="PTHR43150:SF2">
    <property type="entry name" value="HYPERKINETIC, ISOFORM M"/>
    <property type="match status" value="1"/>
</dbReference>
<evidence type="ECO:0000313" key="4">
    <source>
        <dbReference type="Proteomes" id="UP001359485"/>
    </source>
</evidence>
<keyword evidence="1" id="KW-0521">NADP</keyword>
<organism evidence="3 4">
    <name type="scientific">Polyplax serrata</name>
    <name type="common">Common mouse louse</name>
    <dbReference type="NCBI Taxonomy" id="468196"/>
    <lineage>
        <taxon>Eukaryota</taxon>
        <taxon>Metazoa</taxon>
        <taxon>Ecdysozoa</taxon>
        <taxon>Arthropoda</taxon>
        <taxon>Hexapoda</taxon>
        <taxon>Insecta</taxon>
        <taxon>Pterygota</taxon>
        <taxon>Neoptera</taxon>
        <taxon>Paraneoptera</taxon>
        <taxon>Psocodea</taxon>
        <taxon>Troctomorpha</taxon>
        <taxon>Phthiraptera</taxon>
        <taxon>Anoplura</taxon>
        <taxon>Polyplacidae</taxon>
        <taxon>Polyplax</taxon>
    </lineage>
</organism>
<dbReference type="EMBL" id="JAWJWF010000047">
    <property type="protein sequence ID" value="KAK6622132.1"/>
    <property type="molecule type" value="Genomic_DNA"/>
</dbReference>
<proteinExistence type="predicted"/>
<name>A0ABR1AM61_POLSC</name>